<gene>
    <name evidence="1" type="ORF">DARMORV10_A05P39700.1</name>
</gene>
<name>A0A816TUY2_BRANA</name>
<proteinExistence type="predicted"/>
<evidence type="ECO:0000313" key="1">
    <source>
        <dbReference type="EMBL" id="CAF2102509.1"/>
    </source>
</evidence>
<dbReference type="AlphaFoldDB" id="A0A816TUY2"/>
<dbReference type="EMBL" id="HG994359">
    <property type="protein sequence ID" value="CAF2102509.1"/>
    <property type="molecule type" value="Genomic_DNA"/>
</dbReference>
<organism evidence="1">
    <name type="scientific">Brassica napus</name>
    <name type="common">Rape</name>
    <dbReference type="NCBI Taxonomy" id="3708"/>
    <lineage>
        <taxon>Eukaryota</taxon>
        <taxon>Viridiplantae</taxon>
        <taxon>Streptophyta</taxon>
        <taxon>Embryophyta</taxon>
        <taxon>Tracheophyta</taxon>
        <taxon>Spermatophyta</taxon>
        <taxon>Magnoliopsida</taxon>
        <taxon>eudicotyledons</taxon>
        <taxon>Gunneridae</taxon>
        <taxon>Pentapetalae</taxon>
        <taxon>rosids</taxon>
        <taxon>malvids</taxon>
        <taxon>Brassicales</taxon>
        <taxon>Brassicaceae</taxon>
        <taxon>Brassiceae</taxon>
        <taxon>Brassica</taxon>
    </lineage>
</organism>
<sequence length="66" mass="6950">MLACPTMVTKLNGGGAPLVSAGDTPFASGRLFPVVYMPHCRGADWSSLRSYPGPPLLITLSLPLFC</sequence>
<protein>
    <submittedName>
        <fullName evidence="1">(rape) hypothetical protein</fullName>
    </submittedName>
</protein>
<accession>A0A816TUY2</accession>
<reference evidence="1" key="1">
    <citation type="submission" date="2021-01" db="EMBL/GenBank/DDBJ databases">
        <authorList>
            <consortium name="Genoscope - CEA"/>
            <person name="William W."/>
        </authorList>
    </citation>
    <scope>NUCLEOTIDE SEQUENCE</scope>
</reference>
<dbReference type="Proteomes" id="UP001295469">
    <property type="component" value="Chromosome A05"/>
</dbReference>